<evidence type="ECO:0000256" key="2">
    <source>
        <dbReference type="ARBA" id="ARBA00022618"/>
    </source>
</evidence>
<dbReference type="PANTHER" id="PTHR21015:SF22">
    <property type="entry name" value="GLYCOSYLTRANSFERASE"/>
    <property type="match status" value="1"/>
</dbReference>
<comment type="pathway">
    <text evidence="10">Cell wall biogenesis; peptidoglycan biosynthesis.</text>
</comment>
<evidence type="ECO:0000256" key="3">
    <source>
        <dbReference type="ARBA" id="ARBA00022676"/>
    </source>
</evidence>
<evidence type="ECO:0000259" key="12">
    <source>
        <dbReference type="Pfam" id="PF04101"/>
    </source>
</evidence>
<evidence type="ECO:0000313" key="13">
    <source>
        <dbReference type="EMBL" id="QOQ87214.1"/>
    </source>
</evidence>
<keyword evidence="5 10" id="KW-0133">Cell shape</keyword>
<dbReference type="CDD" id="cd03785">
    <property type="entry name" value="GT28_MurG"/>
    <property type="match status" value="1"/>
</dbReference>
<comment type="subcellular location">
    <subcellularLocation>
        <location evidence="10">Cell membrane</location>
        <topology evidence="10">Peripheral membrane protein</topology>
        <orientation evidence="10">Cytoplasmic side</orientation>
    </subcellularLocation>
</comment>
<evidence type="ECO:0000259" key="11">
    <source>
        <dbReference type="Pfam" id="PF03033"/>
    </source>
</evidence>
<dbReference type="EMBL" id="CP063078">
    <property type="protein sequence ID" value="QOQ87214.1"/>
    <property type="molecule type" value="Genomic_DNA"/>
</dbReference>
<comment type="function">
    <text evidence="10">Cell wall formation. Catalyzes the transfer of a GlcNAc subunit on undecaprenyl-pyrophosphoryl-MurNAc-pentapeptide (lipid intermediate I) to form undecaprenyl-pyrophosphoryl-MurNAc-(pentapeptide)GlcNAc (lipid intermediate II).</text>
</comment>
<dbReference type="EC" id="2.4.1.227" evidence="10"/>
<dbReference type="GO" id="GO:0051301">
    <property type="term" value="P:cell division"/>
    <property type="evidence" value="ECO:0007669"/>
    <property type="project" value="UniProtKB-KW"/>
</dbReference>
<dbReference type="HAMAP" id="MF_00033">
    <property type="entry name" value="MurG"/>
    <property type="match status" value="1"/>
</dbReference>
<evidence type="ECO:0000256" key="5">
    <source>
        <dbReference type="ARBA" id="ARBA00022960"/>
    </source>
</evidence>
<feature type="domain" description="Glycosyl transferase family 28 C-terminal" evidence="12">
    <location>
        <begin position="172"/>
        <end position="306"/>
    </location>
</feature>
<gene>
    <name evidence="10" type="primary">murG</name>
    <name evidence="13" type="ORF">IMC76_08390</name>
</gene>
<feature type="binding site" evidence="10">
    <location>
        <begin position="11"/>
        <end position="13"/>
    </location>
    <ligand>
        <name>UDP-N-acetyl-alpha-D-glucosamine</name>
        <dbReference type="ChEBI" id="CHEBI:57705"/>
    </ligand>
</feature>
<evidence type="ECO:0000313" key="14">
    <source>
        <dbReference type="Proteomes" id="UP000594749"/>
    </source>
</evidence>
<keyword evidence="1 10" id="KW-1003">Cell membrane</keyword>
<keyword evidence="9 10" id="KW-0961">Cell wall biogenesis/degradation</keyword>
<name>A0A7M1LGQ9_9BACT</name>
<dbReference type="RefSeq" id="WP_034971675.1">
    <property type="nucleotide sequence ID" value="NZ_CP053842.1"/>
</dbReference>
<dbReference type="Pfam" id="PF03033">
    <property type="entry name" value="Glyco_transf_28"/>
    <property type="match status" value="1"/>
</dbReference>
<keyword evidence="7 10" id="KW-0472">Membrane</keyword>
<evidence type="ECO:0000256" key="4">
    <source>
        <dbReference type="ARBA" id="ARBA00022679"/>
    </source>
</evidence>
<dbReference type="GO" id="GO:0005886">
    <property type="term" value="C:plasma membrane"/>
    <property type="evidence" value="ECO:0007669"/>
    <property type="project" value="UniProtKB-SubCell"/>
</dbReference>
<accession>A0A7M1LGQ9</accession>
<protein>
    <recommendedName>
        <fullName evidence="10">UDP-N-acetylglucosamine--N-acetylmuramyl-(pentapeptide) pyrophosphoryl-undecaprenol N-acetylglucosamine transferase</fullName>
        <ecNumber evidence="10">2.4.1.227</ecNumber>
    </recommendedName>
    <alternativeName>
        <fullName evidence="10">Undecaprenyl-PP-MurNAc-pentapeptide-UDPGlcNAc GlcNAc transferase</fullName>
    </alternativeName>
</protein>
<evidence type="ECO:0000256" key="6">
    <source>
        <dbReference type="ARBA" id="ARBA00022984"/>
    </source>
</evidence>
<comment type="caution">
    <text evidence="10">Lacks conserved residue(s) required for the propagation of feature annotation.</text>
</comment>
<dbReference type="GO" id="GO:0071555">
    <property type="term" value="P:cell wall organization"/>
    <property type="evidence" value="ECO:0007669"/>
    <property type="project" value="UniProtKB-KW"/>
</dbReference>
<comment type="catalytic activity">
    <reaction evidence="10">
        <text>di-trans,octa-cis-undecaprenyl diphospho-N-acetyl-alpha-D-muramoyl-L-alanyl-D-glutamyl-meso-2,6-diaminopimeloyl-D-alanyl-D-alanine + UDP-N-acetyl-alpha-D-glucosamine = di-trans,octa-cis-undecaprenyl diphospho-[N-acetyl-alpha-D-glucosaminyl-(1-&gt;4)]-N-acetyl-alpha-D-muramoyl-L-alanyl-D-glutamyl-meso-2,6-diaminopimeloyl-D-alanyl-D-alanine + UDP + H(+)</text>
        <dbReference type="Rhea" id="RHEA:31227"/>
        <dbReference type="ChEBI" id="CHEBI:15378"/>
        <dbReference type="ChEBI" id="CHEBI:57705"/>
        <dbReference type="ChEBI" id="CHEBI:58223"/>
        <dbReference type="ChEBI" id="CHEBI:61387"/>
        <dbReference type="ChEBI" id="CHEBI:61388"/>
        <dbReference type="EC" id="2.4.1.227"/>
    </reaction>
</comment>
<dbReference type="SUPFAM" id="SSF53756">
    <property type="entry name" value="UDP-Glycosyltransferase/glycogen phosphorylase"/>
    <property type="match status" value="1"/>
</dbReference>
<dbReference type="GO" id="GO:0050511">
    <property type="term" value="F:undecaprenyldiphospho-muramoylpentapeptide beta-N-acetylglucosaminyltransferase activity"/>
    <property type="evidence" value="ECO:0007669"/>
    <property type="project" value="UniProtKB-UniRule"/>
</dbReference>
<evidence type="ECO:0000256" key="1">
    <source>
        <dbReference type="ARBA" id="ARBA00022475"/>
    </source>
</evidence>
<dbReference type="PANTHER" id="PTHR21015">
    <property type="entry name" value="UDP-N-ACETYLGLUCOSAMINE--N-ACETYLMURAMYL-(PENTAPEPTIDE) PYROPHOSPHORYL-UNDECAPRENOL N-ACETYLGLUCOSAMINE TRANSFERASE 1"/>
    <property type="match status" value="1"/>
</dbReference>
<dbReference type="Gene3D" id="3.40.50.2000">
    <property type="entry name" value="Glycogen Phosphorylase B"/>
    <property type="match status" value="2"/>
</dbReference>
<keyword evidence="4 10" id="KW-0808">Transferase</keyword>
<keyword evidence="3 10" id="KW-0328">Glycosyltransferase</keyword>
<feature type="binding site" evidence="10">
    <location>
        <position position="178"/>
    </location>
    <ligand>
        <name>UDP-N-acetyl-alpha-D-glucosamine</name>
        <dbReference type="ChEBI" id="CHEBI:57705"/>
    </ligand>
</feature>
<keyword evidence="8 10" id="KW-0131">Cell cycle</keyword>
<feature type="domain" description="Glycosyltransferase family 28 N-terminal" evidence="11">
    <location>
        <begin position="4"/>
        <end position="140"/>
    </location>
</feature>
<dbReference type="GO" id="GO:0005975">
    <property type="term" value="P:carbohydrate metabolic process"/>
    <property type="evidence" value="ECO:0007669"/>
    <property type="project" value="InterPro"/>
</dbReference>
<keyword evidence="2 10" id="KW-0132">Cell division</keyword>
<evidence type="ECO:0000256" key="9">
    <source>
        <dbReference type="ARBA" id="ARBA00023316"/>
    </source>
</evidence>
<dbReference type="GO" id="GO:0009252">
    <property type="term" value="P:peptidoglycan biosynthetic process"/>
    <property type="evidence" value="ECO:0007669"/>
    <property type="project" value="UniProtKB-UniRule"/>
</dbReference>
<dbReference type="GO" id="GO:0008360">
    <property type="term" value="P:regulation of cell shape"/>
    <property type="evidence" value="ECO:0007669"/>
    <property type="project" value="UniProtKB-KW"/>
</dbReference>
<keyword evidence="14" id="KW-1185">Reference proteome</keyword>
<dbReference type="OrthoDB" id="9808936at2"/>
<evidence type="ECO:0000256" key="10">
    <source>
        <dbReference type="HAMAP-Rule" id="MF_00033"/>
    </source>
</evidence>
<comment type="similarity">
    <text evidence="10">Belongs to the glycosyltransferase 28 family. MurG subfamily.</text>
</comment>
<evidence type="ECO:0000256" key="8">
    <source>
        <dbReference type="ARBA" id="ARBA00023306"/>
    </source>
</evidence>
<sequence length="346" mass="38278">MSSIVVTGGGTGGHLAIAKVIATEIKSRGFETIFIGSTHGQDREWFEGSNLFSKTYFLQSSGVINKKGLAKFSSLFNILNLSKECANIFKTHQIKAVFSVGGYSASPACFACVFTKTPLFIHEQNAFIGRLNRLFKPFSKGFYSSYSKPKFDYPVGGRFFQSARNRTSLKKVLFLGGSQGAKFINDLALDLALNLTKKDILISHQCGKADFERVAKFYADNSIKADVFAFSKELDIKMNMADLCISRSGASTLWELCANKLPAIFIPFPYAANDHQFYNARFLANSNLAKIFRQDEISQNFIDEILSYDIATTSKNLSKILSPNAAKTIVDDMFIKLGYSINSSAV</sequence>
<feature type="binding site" evidence="10">
    <location>
        <position position="125"/>
    </location>
    <ligand>
        <name>UDP-N-acetyl-alpha-D-glucosamine</name>
        <dbReference type="ChEBI" id="CHEBI:57705"/>
    </ligand>
</feature>
<dbReference type="Proteomes" id="UP000594749">
    <property type="component" value="Chromosome"/>
</dbReference>
<feature type="binding site" evidence="10">
    <location>
        <position position="276"/>
    </location>
    <ligand>
        <name>UDP-N-acetyl-alpha-D-glucosamine</name>
        <dbReference type="ChEBI" id="CHEBI:57705"/>
    </ligand>
</feature>
<keyword evidence="6 10" id="KW-0573">Peptidoglycan synthesis</keyword>
<dbReference type="InterPro" id="IPR006009">
    <property type="entry name" value="GlcNAc_MurG"/>
</dbReference>
<dbReference type="InterPro" id="IPR007235">
    <property type="entry name" value="Glyco_trans_28_C"/>
</dbReference>
<proteinExistence type="inferred from homology"/>
<dbReference type="InterPro" id="IPR004276">
    <property type="entry name" value="GlycoTrans_28_N"/>
</dbReference>
<organism evidence="13 14">
    <name type="scientific">Campylobacter corcagiensis</name>
    <dbReference type="NCBI Taxonomy" id="1448857"/>
    <lineage>
        <taxon>Bacteria</taxon>
        <taxon>Pseudomonadati</taxon>
        <taxon>Campylobacterota</taxon>
        <taxon>Epsilonproteobacteria</taxon>
        <taxon>Campylobacterales</taxon>
        <taxon>Campylobacteraceae</taxon>
        <taxon>Campylobacter</taxon>
    </lineage>
</organism>
<dbReference type="Pfam" id="PF04101">
    <property type="entry name" value="Glyco_tran_28_C"/>
    <property type="match status" value="1"/>
</dbReference>
<dbReference type="UniPathway" id="UPA00219"/>
<dbReference type="AlphaFoldDB" id="A0A7M1LGQ9"/>
<evidence type="ECO:0000256" key="7">
    <source>
        <dbReference type="ARBA" id="ARBA00023136"/>
    </source>
</evidence>
<reference evidence="13 14" key="1">
    <citation type="submission" date="2020-10" db="EMBL/GenBank/DDBJ databases">
        <title>Campylobacter and Helicobacter PacBio genomes.</title>
        <authorList>
            <person name="Lane C."/>
        </authorList>
    </citation>
    <scope>NUCLEOTIDE SEQUENCE [LARGE SCALE GENOMIC DNA]</scope>
    <source>
        <strain evidence="13 14">2016D-0077</strain>
    </source>
</reference>